<organism evidence="3 4">
    <name type="scientific">Alloprevotella tannerae ATCC 51259</name>
    <dbReference type="NCBI Taxonomy" id="626522"/>
    <lineage>
        <taxon>Bacteria</taxon>
        <taxon>Pseudomonadati</taxon>
        <taxon>Bacteroidota</taxon>
        <taxon>Bacteroidia</taxon>
        <taxon>Bacteroidales</taxon>
        <taxon>Prevotellaceae</taxon>
        <taxon>Alloprevotella</taxon>
    </lineage>
</organism>
<reference evidence="3" key="1">
    <citation type="submission" date="2009-09" db="EMBL/GenBank/DDBJ databases">
        <authorList>
            <person name="Weinstock G."/>
            <person name="Sodergren E."/>
            <person name="Clifton S."/>
            <person name="Fulton L."/>
            <person name="Fulton B."/>
            <person name="Courtney L."/>
            <person name="Fronick C."/>
            <person name="Harrison M."/>
            <person name="Strong C."/>
            <person name="Farmer C."/>
            <person name="Delahaunty K."/>
            <person name="Markovic C."/>
            <person name="Hall O."/>
            <person name="Minx P."/>
            <person name="Tomlinson C."/>
            <person name="Mitreva M."/>
            <person name="Nelson J."/>
            <person name="Hou S."/>
            <person name="Wollam A."/>
            <person name="Pepin K.H."/>
            <person name="Johnson M."/>
            <person name="Bhonagiri V."/>
            <person name="Nash W.E."/>
            <person name="Warren W."/>
            <person name="Chinwalla A."/>
            <person name="Mardis E.R."/>
            <person name="Wilson R.K."/>
        </authorList>
    </citation>
    <scope>NUCLEOTIDE SEQUENCE [LARGE SCALE GENOMIC DNA]</scope>
    <source>
        <strain evidence="3">ATCC 51259</strain>
    </source>
</reference>
<dbReference type="Proteomes" id="UP000003460">
    <property type="component" value="Unassembled WGS sequence"/>
</dbReference>
<dbReference type="RefSeq" id="WP_006254250.1">
    <property type="nucleotide sequence ID" value="NZ_GG700642.1"/>
</dbReference>
<dbReference type="STRING" id="626522.GCWU000325_00474"/>
<comment type="caution">
    <text evidence="3">The sequence shown here is derived from an EMBL/GenBank/DDBJ whole genome shotgun (WGS) entry which is preliminary data.</text>
</comment>
<dbReference type="HOGENOM" id="CLU_056169_0_0_10"/>
<feature type="compositionally biased region" description="Polar residues" evidence="1">
    <location>
        <begin position="1"/>
        <end position="14"/>
    </location>
</feature>
<feature type="compositionally biased region" description="Low complexity" evidence="1">
    <location>
        <begin position="15"/>
        <end position="101"/>
    </location>
</feature>
<dbReference type="AlphaFoldDB" id="C9LE50"/>
<name>C9LE50_9BACT</name>
<evidence type="ECO:0000313" key="4">
    <source>
        <dbReference type="Proteomes" id="UP000003460"/>
    </source>
</evidence>
<feature type="transmembrane region" description="Helical" evidence="2">
    <location>
        <begin position="122"/>
        <end position="144"/>
    </location>
</feature>
<evidence type="ECO:0000256" key="2">
    <source>
        <dbReference type="SAM" id="Phobius"/>
    </source>
</evidence>
<feature type="region of interest" description="Disordered" evidence="1">
    <location>
        <begin position="1"/>
        <end position="114"/>
    </location>
</feature>
<gene>
    <name evidence="3" type="ORF">GCWU000325_00474</name>
</gene>
<proteinExistence type="predicted"/>
<evidence type="ECO:0000313" key="3">
    <source>
        <dbReference type="EMBL" id="EEX72640.1"/>
    </source>
</evidence>
<sequence length="408" mass="45420">METNNQPSQMPNETPQSQPQQQYNNGQRQYNNGQPQYSNGQTQYNNGQPQYNNGQPQYNNGQPQYNNGQPQYNNGQPQYNNSQPQYNNGQPQYSNGQPQYNSVQSSYNNGQPPIEPKKKNTALWIGIAAAFLILAIAVGGYIIANSENKQVDEVTAYTALSESHSSKDYQAFLDQFPNSKFAADVRERMTKLLELEGAWNTIVNSSNPDDFANFKSKYNDDFYAKLADNKIDSLDFSKAQTTGTPAAFANYLLKHPEGRYTAEAQAAQNTAEALAVTPDERSQVSEVLNQFFSAFSDNNQSEIAANITPVMTVFLGKKNATKAVVMSTIADMFNEHIEDCRFNVGSGINITKKASNNGTIYSVDFSVDQYIERDNPGKTFGSYKAHAEINSNFVLSALTMKQISEKKQ</sequence>
<dbReference type="GeneID" id="84577498"/>
<dbReference type="EMBL" id="ACIJ02000011">
    <property type="protein sequence ID" value="EEX72640.1"/>
    <property type="molecule type" value="Genomic_DNA"/>
</dbReference>
<keyword evidence="2" id="KW-0472">Membrane</keyword>
<feature type="compositionally biased region" description="Polar residues" evidence="1">
    <location>
        <begin position="102"/>
        <end position="111"/>
    </location>
</feature>
<keyword evidence="2" id="KW-0812">Transmembrane</keyword>
<evidence type="ECO:0000256" key="1">
    <source>
        <dbReference type="SAM" id="MobiDB-lite"/>
    </source>
</evidence>
<keyword evidence="4" id="KW-1185">Reference proteome</keyword>
<keyword evidence="2" id="KW-1133">Transmembrane helix</keyword>
<accession>C9LE50</accession>
<dbReference type="eggNOG" id="COG1511">
    <property type="taxonomic scope" value="Bacteria"/>
</dbReference>
<protein>
    <submittedName>
        <fullName evidence="3">Gas vesicle protein GvpC repeat protein</fullName>
    </submittedName>
</protein>